<organism evidence="3 4">
    <name type="scientific">Hydrogenophaga intermedia</name>
    <dbReference type="NCBI Taxonomy" id="65786"/>
    <lineage>
        <taxon>Bacteria</taxon>
        <taxon>Pseudomonadati</taxon>
        <taxon>Pseudomonadota</taxon>
        <taxon>Betaproteobacteria</taxon>
        <taxon>Burkholderiales</taxon>
        <taxon>Comamonadaceae</taxon>
        <taxon>Hydrogenophaga</taxon>
    </lineage>
</organism>
<protein>
    <submittedName>
        <fullName evidence="3">Glycosyl transferase group 1</fullName>
    </submittedName>
</protein>
<reference evidence="4" key="1">
    <citation type="submission" date="2014-02" db="EMBL/GenBank/DDBJ databases">
        <authorList>
            <person name="Gan H."/>
        </authorList>
    </citation>
    <scope>NUCLEOTIDE SEQUENCE [LARGE SCALE GENOMIC DNA]</scope>
    <source>
        <strain evidence="4">S1</strain>
    </source>
</reference>
<dbReference type="CDD" id="cd03801">
    <property type="entry name" value="GT4_PimA-like"/>
    <property type="match status" value="1"/>
</dbReference>
<dbReference type="AlphaFoldDB" id="A0A1L1PV99"/>
<dbReference type="Gene3D" id="3.40.50.2000">
    <property type="entry name" value="Glycogen Phosphorylase B"/>
    <property type="match status" value="2"/>
</dbReference>
<dbReference type="Pfam" id="PF13439">
    <property type="entry name" value="Glyco_transf_4"/>
    <property type="match status" value="1"/>
</dbReference>
<gene>
    <name evidence="3" type="ORF">BN948_03672</name>
</gene>
<dbReference type="SUPFAM" id="SSF53756">
    <property type="entry name" value="UDP-Glycosyltransferase/glycogen phosphorylase"/>
    <property type="match status" value="1"/>
</dbReference>
<evidence type="ECO:0000313" key="3">
    <source>
        <dbReference type="EMBL" id="CDN89235.1"/>
    </source>
</evidence>
<name>A0A1L1PV99_HYDIT</name>
<dbReference type="GO" id="GO:0009103">
    <property type="term" value="P:lipopolysaccharide biosynthetic process"/>
    <property type="evidence" value="ECO:0007669"/>
    <property type="project" value="TreeGrafter"/>
</dbReference>
<dbReference type="PANTHER" id="PTHR46401">
    <property type="entry name" value="GLYCOSYLTRANSFERASE WBBK-RELATED"/>
    <property type="match status" value="1"/>
</dbReference>
<proteinExistence type="predicted"/>
<dbReference type="InterPro" id="IPR028098">
    <property type="entry name" value="Glyco_trans_4-like_N"/>
</dbReference>
<evidence type="ECO:0000256" key="1">
    <source>
        <dbReference type="ARBA" id="ARBA00022679"/>
    </source>
</evidence>
<reference evidence="4" key="2">
    <citation type="submission" date="2014-11" db="EMBL/GenBank/DDBJ databases">
        <title>Draft genome sequence of Hydrogenophaga intermedia S1.</title>
        <authorList>
            <person name="Gan H.M."/>
            <person name="Chew T.H."/>
            <person name="Stolz A."/>
        </authorList>
    </citation>
    <scope>NUCLEOTIDE SEQUENCE [LARGE SCALE GENOMIC DNA]</scope>
    <source>
        <strain evidence="4">S1</strain>
    </source>
</reference>
<evidence type="ECO:0000313" key="4">
    <source>
        <dbReference type="Proteomes" id="UP000028878"/>
    </source>
</evidence>
<evidence type="ECO:0000259" key="2">
    <source>
        <dbReference type="Pfam" id="PF13439"/>
    </source>
</evidence>
<dbReference type="GO" id="GO:0016757">
    <property type="term" value="F:glycosyltransferase activity"/>
    <property type="evidence" value="ECO:0007669"/>
    <property type="project" value="TreeGrafter"/>
</dbReference>
<dbReference type="Proteomes" id="UP000028878">
    <property type="component" value="Unassembled WGS sequence"/>
</dbReference>
<dbReference type="EMBL" id="CCAE010000038">
    <property type="protein sequence ID" value="CDN89235.1"/>
    <property type="molecule type" value="Genomic_DNA"/>
</dbReference>
<sequence length="348" mass="36543">MLVPGDPLTPTGGFTYDRCLLEALRSRGRAVEVLRIDGDWPWPDEATRAAARAAFAALPDGTCVIADGLAFGALDAEVAPHAQRLRWLGLVHHPLHLETGLDAAQARRLREQEARALRHTRQVVAVSATTAHEVAALGVPAERIAVVEPGNHLPPSVSRPATAGGVQLLCVATLTPRKDHALLLRALSGLVKLDWTLHCVGSAERDAACASGLLASTASGPLAGRVVWHGELVDAALQARYAAADVFVLASRYEGFGMVINEALLHGLPIVASRAGALASTVPAEAGLLPPAGDEAAWRDALARVISDAALRERLAGGAREAARRLPSWAEQAARFDTVMDAVMGAPQ</sequence>
<accession>A0A1L1PV99</accession>
<keyword evidence="1 3" id="KW-0808">Transferase</keyword>
<keyword evidence="4" id="KW-1185">Reference proteome</keyword>
<feature type="domain" description="Glycosyltransferase subfamily 4-like N-terminal" evidence="2">
    <location>
        <begin position="72"/>
        <end position="150"/>
    </location>
</feature>
<dbReference type="PANTHER" id="PTHR46401:SF2">
    <property type="entry name" value="GLYCOSYLTRANSFERASE WBBK-RELATED"/>
    <property type="match status" value="1"/>
</dbReference>
<dbReference type="Pfam" id="PF13692">
    <property type="entry name" value="Glyco_trans_1_4"/>
    <property type="match status" value="1"/>
</dbReference>